<dbReference type="Pfam" id="PF05572">
    <property type="entry name" value="Peptidase_M43"/>
    <property type="match status" value="1"/>
</dbReference>
<keyword evidence="12" id="KW-1185">Reference proteome</keyword>
<feature type="domain" description="PKD" evidence="10">
    <location>
        <begin position="350"/>
        <end position="430"/>
    </location>
</feature>
<dbReference type="PANTHER" id="PTHR47466:SF1">
    <property type="entry name" value="METALLOPROTEASE MEP1 (AFU_ORTHOLOGUE AFUA_1G07730)-RELATED"/>
    <property type="match status" value="1"/>
</dbReference>
<feature type="chain" id="PRO_5016105634" description="PKD domain-containing protein" evidence="9">
    <location>
        <begin position="20"/>
        <end position="707"/>
    </location>
</feature>
<feature type="signal peptide" evidence="9">
    <location>
        <begin position="1"/>
        <end position="19"/>
    </location>
</feature>
<evidence type="ECO:0000256" key="7">
    <source>
        <dbReference type="ARBA" id="ARBA00023049"/>
    </source>
</evidence>
<dbReference type="OrthoDB" id="9792152at2"/>
<dbReference type="InterPro" id="IPR008754">
    <property type="entry name" value="Peptidase_M43"/>
</dbReference>
<keyword evidence="5" id="KW-0378">Hydrolase</keyword>
<dbReference type="Gene3D" id="2.60.40.10">
    <property type="entry name" value="Immunoglobulins"/>
    <property type="match status" value="1"/>
</dbReference>
<evidence type="ECO:0000256" key="1">
    <source>
        <dbReference type="ARBA" id="ARBA00008721"/>
    </source>
</evidence>
<sequence>MKISIFISALMLQFGIVLHAQTTSYENPIMCAEHIEREKLSLENNAYRIQDSIDQVAFEIDYQSYLSSFSADDRSTYTIPVVVHVVHLGGVENISNAQINEAIETLNIDYNMLNSDLGNTVSAFSGITGNPSFEFVLATKDPNGNCHSGITRTASSTTFDTGMSNGSHDIVDAVVAQHGIWPQKDYLSIIVCIDPNGAAGYTYRPSNFFNPNQMYGAIFMRHDYMGTTGTSSNVARHTLSHEVGHWFNLAHCWGSTNSPGVGSSCSSDDNVTDTPNTIGWSSCNTAGVSCGSLDNVQNIMEYSYCSTMFTDGQAARMQTALLNSTAGRDNLSTSANLIASGVSNNTEEICEAIFTQTNSISCAGSSIEFSDISVHNITTRAWSFPGGTPSTSTDSNVVVSYNSPGQYPVTLTVSNASNQETVTLINSISVLDVPGESLPYFEGFENQSAFPDNISFSIDNPNNDFGWEVTNSTGSTGNHSLFLNNYSANGIDVDKFISGAIDLGNLTANHTVAFEFKYAYHKKDALDDEYLKFFVSNDCGETWVLRKSIHGSFLNSNVQNSSYAPADEDWKTVVVNNINDVYFVPNFRYKFEFSSSEGNNIYIDDINIVSPDYVGLDGTQNEGLAFASLYPNPTNGNSNLTLRGYDNMNISVTLYDINGARIQEMINTTVTNDNLSLQLETASLAKGVYLVNIKSDNKFETLKLIKQ</sequence>
<dbReference type="InterPro" id="IPR000601">
    <property type="entry name" value="PKD_dom"/>
</dbReference>
<evidence type="ECO:0000256" key="8">
    <source>
        <dbReference type="ARBA" id="ARBA00023157"/>
    </source>
</evidence>
<evidence type="ECO:0000313" key="11">
    <source>
        <dbReference type="EMBL" id="PZE18917.1"/>
    </source>
</evidence>
<dbReference type="SUPFAM" id="SSF49299">
    <property type="entry name" value="PKD domain"/>
    <property type="match status" value="1"/>
</dbReference>
<dbReference type="InterPro" id="IPR024079">
    <property type="entry name" value="MetalloPept_cat_dom_sf"/>
</dbReference>
<dbReference type="InterPro" id="IPR035986">
    <property type="entry name" value="PKD_dom_sf"/>
</dbReference>
<dbReference type="PROSITE" id="PS50093">
    <property type="entry name" value="PKD"/>
    <property type="match status" value="1"/>
</dbReference>
<accession>A0A2W1N3K8</accession>
<keyword evidence="3" id="KW-0479">Metal-binding</keyword>
<evidence type="ECO:0000256" key="3">
    <source>
        <dbReference type="ARBA" id="ARBA00022723"/>
    </source>
</evidence>
<evidence type="ECO:0000256" key="6">
    <source>
        <dbReference type="ARBA" id="ARBA00022833"/>
    </source>
</evidence>
<organism evidence="11 12">
    <name type="scientific">Putridiphycobacter roseus</name>
    <dbReference type="NCBI Taxonomy" id="2219161"/>
    <lineage>
        <taxon>Bacteria</taxon>
        <taxon>Pseudomonadati</taxon>
        <taxon>Bacteroidota</taxon>
        <taxon>Flavobacteriia</taxon>
        <taxon>Flavobacteriales</taxon>
        <taxon>Crocinitomicaceae</taxon>
        <taxon>Putridiphycobacter</taxon>
    </lineage>
</organism>
<evidence type="ECO:0000313" key="12">
    <source>
        <dbReference type="Proteomes" id="UP000249248"/>
    </source>
</evidence>
<dbReference type="CDD" id="cd00146">
    <property type="entry name" value="PKD"/>
    <property type="match status" value="1"/>
</dbReference>
<dbReference type="RefSeq" id="WP_111061819.1">
    <property type="nucleotide sequence ID" value="NZ_JBHUCU010000007.1"/>
</dbReference>
<evidence type="ECO:0000259" key="10">
    <source>
        <dbReference type="PROSITE" id="PS50093"/>
    </source>
</evidence>
<reference evidence="11 12" key="1">
    <citation type="submission" date="2018-06" db="EMBL/GenBank/DDBJ databases">
        <title>The draft genome sequence of Crocinitomix sp. SM1701.</title>
        <authorList>
            <person name="Zhang X."/>
        </authorList>
    </citation>
    <scope>NUCLEOTIDE SEQUENCE [LARGE SCALE GENOMIC DNA]</scope>
    <source>
        <strain evidence="11 12">SM1701</strain>
    </source>
</reference>
<dbReference type="Proteomes" id="UP000249248">
    <property type="component" value="Unassembled WGS sequence"/>
</dbReference>
<dbReference type="Pfam" id="PF18962">
    <property type="entry name" value="Por_Secre_tail"/>
    <property type="match status" value="1"/>
</dbReference>
<dbReference type="InterPro" id="IPR026444">
    <property type="entry name" value="Secre_tail"/>
</dbReference>
<dbReference type="Gene3D" id="2.60.120.260">
    <property type="entry name" value="Galactose-binding domain-like"/>
    <property type="match status" value="1"/>
</dbReference>
<keyword evidence="7" id="KW-0482">Metalloprotease</keyword>
<dbReference type="GO" id="GO:0008237">
    <property type="term" value="F:metallopeptidase activity"/>
    <property type="evidence" value="ECO:0007669"/>
    <property type="project" value="UniProtKB-KW"/>
</dbReference>
<comment type="caution">
    <text evidence="11">The sequence shown here is derived from an EMBL/GenBank/DDBJ whole genome shotgun (WGS) entry which is preliminary data.</text>
</comment>
<dbReference type="InterPro" id="IPR022409">
    <property type="entry name" value="PKD/Chitinase_dom"/>
</dbReference>
<keyword evidence="4 9" id="KW-0732">Signal</keyword>
<comment type="similarity">
    <text evidence="1">Belongs to the peptidase M43B family.</text>
</comment>
<dbReference type="InterPro" id="IPR013783">
    <property type="entry name" value="Ig-like_fold"/>
</dbReference>
<dbReference type="PANTHER" id="PTHR47466">
    <property type="match status" value="1"/>
</dbReference>
<keyword evidence="6" id="KW-0862">Zinc</keyword>
<name>A0A2W1N3K8_9FLAO</name>
<keyword evidence="8" id="KW-1015">Disulfide bond</keyword>
<protein>
    <recommendedName>
        <fullName evidence="10">PKD domain-containing protein</fullName>
    </recommendedName>
</protein>
<dbReference type="Gene3D" id="3.40.390.10">
    <property type="entry name" value="Collagenase (Catalytic Domain)"/>
    <property type="match status" value="1"/>
</dbReference>
<dbReference type="GO" id="GO:0046872">
    <property type="term" value="F:metal ion binding"/>
    <property type="evidence" value="ECO:0007669"/>
    <property type="project" value="UniProtKB-KW"/>
</dbReference>
<evidence type="ECO:0000256" key="2">
    <source>
        <dbReference type="ARBA" id="ARBA00022670"/>
    </source>
</evidence>
<dbReference type="NCBIfam" id="TIGR04183">
    <property type="entry name" value="Por_Secre_tail"/>
    <property type="match status" value="1"/>
</dbReference>
<keyword evidence="2" id="KW-0645">Protease</keyword>
<gene>
    <name evidence="11" type="ORF">DNU06_03560</name>
</gene>
<dbReference type="GO" id="GO:0006508">
    <property type="term" value="P:proteolysis"/>
    <property type="evidence" value="ECO:0007669"/>
    <property type="project" value="UniProtKB-KW"/>
</dbReference>
<dbReference type="SUPFAM" id="SSF55486">
    <property type="entry name" value="Metalloproteases ('zincins'), catalytic domain"/>
    <property type="match status" value="1"/>
</dbReference>
<evidence type="ECO:0000256" key="5">
    <source>
        <dbReference type="ARBA" id="ARBA00022801"/>
    </source>
</evidence>
<evidence type="ECO:0000256" key="4">
    <source>
        <dbReference type="ARBA" id="ARBA00022729"/>
    </source>
</evidence>
<dbReference type="Pfam" id="PF18911">
    <property type="entry name" value="PKD_4"/>
    <property type="match status" value="1"/>
</dbReference>
<dbReference type="AlphaFoldDB" id="A0A2W1N3K8"/>
<proteinExistence type="inferred from homology"/>
<evidence type="ECO:0000256" key="9">
    <source>
        <dbReference type="SAM" id="SignalP"/>
    </source>
</evidence>
<dbReference type="EMBL" id="QKSB01000001">
    <property type="protein sequence ID" value="PZE18917.1"/>
    <property type="molecule type" value="Genomic_DNA"/>
</dbReference>
<dbReference type="SMART" id="SM00089">
    <property type="entry name" value="PKD"/>
    <property type="match status" value="1"/>
</dbReference>